<name>A0A6N4TJA2_9FIRM</name>
<keyword evidence="2" id="KW-1185">Reference proteome</keyword>
<dbReference type="RefSeq" id="WP_163052051.1">
    <property type="nucleotide sequence ID" value="NZ_AP019695.1"/>
</dbReference>
<organism evidence="1 2">
    <name type="scientific">Amedibacterium intestinale</name>
    <dbReference type="NCBI Taxonomy" id="2583452"/>
    <lineage>
        <taxon>Bacteria</taxon>
        <taxon>Bacillati</taxon>
        <taxon>Bacillota</taxon>
        <taxon>Erysipelotrichia</taxon>
        <taxon>Erysipelotrichales</taxon>
        <taxon>Erysipelotrichaceae</taxon>
        <taxon>Amedibacterium</taxon>
    </lineage>
</organism>
<proteinExistence type="predicted"/>
<dbReference type="KEGG" id="aarg:Aargi30884_17100"/>
<accession>A0A6N4TJA2</accession>
<protein>
    <submittedName>
        <fullName evidence="1">Uncharacterized protein</fullName>
    </submittedName>
</protein>
<gene>
    <name evidence="1" type="ORF">Aargi30884_17100</name>
</gene>
<dbReference type="AlphaFoldDB" id="A0A6N4TJA2"/>
<evidence type="ECO:0000313" key="1">
    <source>
        <dbReference type="EMBL" id="BBK22807.1"/>
    </source>
</evidence>
<sequence>MENYDQLLVYLCNRLEHFDNDCVAFLKNHSKKYIETEQEMNKILEHPVIRKFLINSDDIYLTEEEHKLFIRYMGLENYLYTLESTIIYLLGCHDAAMLQKIFHEFKNEKQPKFQRTEEQ</sequence>
<dbReference type="EMBL" id="AP019695">
    <property type="protein sequence ID" value="BBK22807.1"/>
    <property type="molecule type" value="Genomic_DNA"/>
</dbReference>
<dbReference type="Proteomes" id="UP000464754">
    <property type="component" value="Chromosome"/>
</dbReference>
<reference evidence="2" key="1">
    <citation type="submission" date="2019-05" db="EMBL/GenBank/DDBJ databases">
        <title>Complete genome sequencing of Absiella argi strain JCM 30884.</title>
        <authorList>
            <person name="Sakamoto M."/>
            <person name="Murakami T."/>
            <person name="Mori H."/>
        </authorList>
    </citation>
    <scope>NUCLEOTIDE SEQUENCE [LARGE SCALE GENOMIC DNA]</scope>
    <source>
        <strain evidence="2">JCM 30884</strain>
    </source>
</reference>
<evidence type="ECO:0000313" key="2">
    <source>
        <dbReference type="Proteomes" id="UP000464754"/>
    </source>
</evidence>